<reference evidence="1 2" key="1">
    <citation type="submission" date="2024-03" db="EMBL/GenBank/DDBJ databases">
        <title>Aureococcus anophagefferens CCMP1851 and Kratosvirus quantuckense: Draft genome of a second virus-susceptible host strain in the model system.</title>
        <authorList>
            <person name="Chase E."/>
            <person name="Truchon A.R."/>
            <person name="Schepens W."/>
            <person name="Wilhelm S.W."/>
        </authorList>
    </citation>
    <scope>NUCLEOTIDE SEQUENCE [LARGE SCALE GENOMIC DNA]</scope>
    <source>
        <strain evidence="1 2">CCMP1851</strain>
    </source>
</reference>
<keyword evidence="2" id="KW-1185">Reference proteome</keyword>
<comment type="caution">
    <text evidence="1">The sequence shown here is derived from an EMBL/GenBank/DDBJ whole genome shotgun (WGS) entry which is preliminary data.</text>
</comment>
<gene>
    <name evidence="1" type="ORF">SO694_00016125</name>
</gene>
<name>A0ABR1G2N3_AURAN</name>
<dbReference type="Proteomes" id="UP001363151">
    <property type="component" value="Unassembled WGS sequence"/>
</dbReference>
<proteinExistence type="predicted"/>
<evidence type="ECO:0000313" key="2">
    <source>
        <dbReference type="Proteomes" id="UP001363151"/>
    </source>
</evidence>
<organism evidence="1 2">
    <name type="scientific">Aureococcus anophagefferens</name>
    <name type="common">Harmful bloom alga</name>
    <dbReference type="NCBI Taxonomy" id="44056"/>
    <lineage>
        <taxon>Eukaryota</taxon>
        <taxon>Sar</taxon>
        <taxon>Stramenopiles</taxon>
        <taxon>Ochrophyta</taxon>
        <taxon>Pelagophyceae</taxon>
        <taxon>Pelagomonadales</taxon>
        <taxon>Pelagomonadaceae</taxon>
        <taxon>Aureococcus</taxon>
    </lineage>
</organism>
<dbReference type="EMBL" id="JBBJCI010000141">
    <property type="protein sequence ID" value="KAK7242605.1"/>
    <property type="molecule type" value="Genomic_DNA"/>
</dbReference>
<evidence type="ECO:0000313" key="1">
    <source>
        <dbReference type="EMBL" id="KAK7242605.1"/>
    </source>
</evidence>
<evidence type="ECO:0008006" key="3">
    <source>
        <dbReference type="Google" id="ProtNLM"/>
    </source>
</evidence>
<sequence>MVASTARVGRTTILGFGSLLSEQSARLTFPDLDEFRLVRVRGYRRVFGHAASIFFERGIADAATKEFSSLSAEPCADASFVACAFEVDVDADAWARFEAREEEFALADAPFAALDGGAGGEGVLCTRGSDAAFVERWGRETYERKYLAHVPTIWDWSRDSGLRPCACYLRHCVLAVTKAGPAALDSFLDDTYLVDRETTLRTYLGANPHVMDTRPPESLIGRYSG</sequence>
<accession>A0ABR1G2N3</accession>
<dbReference type="PANTHER" id="PTHR35748">
    <property type="entry name" value="OS05G0358400 PROTEIN"/>
    <property type="match status" value="1"/>
</dbReference>
<dbReference type="PANTHER" id="PTHR35748:SF1">
    <property type="entry name" value="OS05G0358400 PROTEIN"/>
    <property type="match status" value="1"/>
</dbReference>
<protein>
    <recommendedName>
        <fullName evidence="3">Gamma-glutamylcyclotransferase AIG2-like domain-containing protein</fullName>
    </recommendedName>
</protein>